<keyword evidence="3" id="KW-1185">Reference proteome</keyword>
<dbReference type="Proteomes" id="UP000273405">
    <property type="component" value="Unassembled WGS sequence"/>
</dbReference>
<dbReference type="PRINTS" id="PR01955">
    <property type="entry name" value="LANCFRANKIA"/>
</dbReference>
<dbReference type="GO" id="GO:0046872">
    <property type="term" value="F:metal ion binding"/>
    <property type="evidence" value="ECO:0007669"/>
    <property type="project" value="UniProtKB-KW"/>
</dbReference>
<protein>
    <submittedName>
        <fullName evidence="2">Lanthionine biosynthesis cyclase LanC</fullName>
    </submittedName>
</protein>
<dbReference type="CDD" id="cd04793">
    <property type="entry name" value="LanC"/>
    <property type="match status" value="1"/>
</dbReference>
<feature type="binding site" evidence="1">
    <location>
        <position position="371"/>
    </location>
    <ligand>
        <name>Zn(2+)</name>
        <dbReference type="ChEBI" id="CHEBI:29105"/>
    </ligand>
</feature>
<dbReference type="GO" id="GO:0031179">
    <property type="term" value="P:peptide modification"/>
    <property type="evidence" value="ECO:0007669"/>
    <property type="project" value="InterPro"/>
</dbReference>
<dbReference type="PRINTS" id="PR01950">
    <property type="entry name" value="LANCSUPER"/>
</dbReference>
<feature type="binding site" evidence="1">
    <location>
        <position position="370"/>
    </location>
    <ligand>
        <name>Zn(2+)</name>
        <dbReference type="ChEBI" id="CHEBI:29105"/>
    </ligand>
</feature>
<proteinExistence type="predicted"/>
<keyword evidence="1" id="KW-0862">Zinc</keyword>
<feature type="binding site" evidence="1">
    <location>
        <position position="321"/>
    </location>
    <ligand>
        <name>Zn(2+)</name>
        <dbReference type="ChEBI" id="CHEBI:29105"/>
    </ligand>
</feature>
<reference evidence="3" key="1">
    <citation type="submission" date="2018-09" db="EMBL/GenBank/DDBJ databases">
        <authorList>
            <person name="Livingstone P.G."/>
            <person name="Whitworth D.E."/>
        </authorList>
    </citation>
    <scope>NUCLEOTIDE SEQUENCE [LARGE SCALE GENOMIC DNA]</scope>
    <source>
        <strain evidence="3">CA040B</strain>
    </source>
</reference>
<dbReference type="SMART" id="SM01260">
    <property type="entry name" value="LANC_like"/>
    <property type="match status" value="1"/>
</dbReference>
<dbReference type="InterPro" id="IPR033889">
    <property type="entry name" value="LanC"/>
</dbReference>
<dbReference type="EMBL" id="RAWG01000023">
    <property type="protein sequence ID" value="RKH46403.1"/>
    <property type="molecule type" value="Genomic_DNA"/>
</dbReference>
<dbReference type="Gene3D" id="1.50.10.20">
    <property type="match status" value="1"/>
</dbReference>
<evidence type="ECO:0000313" key="2">
    <source>
        <dbReference type="EMBL" id="RKH46403.1"/>
    </source>
</evidence>
<keyword evidence="1" id="KW-0479">Metal-binding</keyword>
<dbReference type="InterPro" id="IPR007822">
    <property type="entry name" value="LANC-like"/>
</dbReference>
<comment type="caution">
    <text evidence="2">The sequence shown here is derived from an EMBL/GenBank/DDBJ whole genome shotgun (WGS) entry which is preliminary data.</text>
</comment>
<accession>A0A3A8NQP6</accession>
<name>A0A3A8NQP6_9BACT</name>
<evidence type="ECO:0000313" key="3">
    <source>
        <dbReference type="Proteomes" id="UP000273405"/>
    </source>
</evidence>
<dbReference type="Pfam" id="PF05147">
    <property type="entry name" value="LANC_like"/>
    <property type="match status" value="1"/>
</dbReference>
<dbReference type="AlphaFoldDB" id="A0A3A8NQP6"/>
<gene>
    <name evidence="2" type="ORF">D7X12_05630</name>
</gene>
<dbReference type="SUPFAM" id="SSF158745">
    <property type="entry name" value="LanC-like"/>
    <property type="match status" value="1"/>
</dbReference>
<sequence>MPLSLRSLTAFTARPSQAPAFQIDKQSKQEPWDCGFPLPLAWEDDMRRAAAWKPLLHGVEHEAAVEALAAIVEALSDIPAHSLPLASLARGDAGCAVLFDALARVPLQADARHRARADALLERATDALATETLGADLYDGFPGIAWAVQRVQPPSESPDADPLTELDAALEDFLQTRPWPHRYDLVSGLVGMGTYALERLPRDGARRCLEAVVARLGELAERTPEGLRWKTQALHVEARLRGEHPEGSYNLGVAHGMAGVLIVLGGAVAAGVARPAARGLLEGGWTWFMARRAEDSAPARFPSRVDARHEPLTWPRRPAWCYGDPGVALGLHTLARAVGTPAWEAQALALCREAASRWQDVASVLDGGLCHGSAGLAHLYNRLFQTTGEPAFETAARFWFRQLLCVHRQPGQGVAGFRILERFDDGTEGWTDHAGLLAGAAGIALALLAATSAVEPEWDRLLLMSLRPTTLDAP</sequence>
<evidence type="ECO:0000256" key="1">
    <source>
        <dbReference type="PIRSR" id="PIRSR607822-1"/>
    </source>
</evidence>
<organism evidence="2 3">
    <name type="scientific">Corallococcus sicarius</name>
    <dbReference type="NCBI Taxonomy" id="2316726"/>
    <lineage>
        <taxon>Bacteria</taxon>
        <taxon>Pseudomonadati</taxon>
        <taxon>Myxococcota</taxon>
        <taxon>Myxococcia</taxon>
        <taxon>Myxococcales</taxon>
        <taxon>Cystobacterineae</taxon>
        <taxon>Myxococcaceae</taxon>
        <taxon>Corallococcus</taxon>
    </lineage>
</organism>